<gene>
    <name evidence="3" type="ORF">BDW59DRAFT_181384</name>
</gene>
<dbReference type="Gene3D" id="3.60.110.10">
    <property type="entry name" value="Carbon-nitrogen hydrolase"/>
    <property type="match status" value="1"/>
</dbReference>
<evidence type="ECO:0000259" key="2">
    <source>
        <dbReference type="PROSITE" id="PS50263"/>
    </source>
</evidence>
<evidence type="ECO:0000256" key="1">
    <source>
        <dbReference type="ARBA" id="ARBA00022801"/>
    </source>
</evidence>
<keyword evidence="1" id="KW-0378">Hydrolase</keyword>
<sequence>MASSRTITVAAAQLGAIQLATPRSEVIDRMVKLLDQAKESEVRLVVFPELALTTFFPRHIIQDPTEVAKYFEPESAENPKALLTNDNTRMLFERAKDLSIDISLGYGERWSGNDGKITHYNTMIYYSAKRNDILAKYRKVHLPGTKEPMRKPDFAEQLEKMFFEPGDLGFQAFRVPGLVDGALKANDVEVAQQTTSTEGKGDPILGMLLCNDRRWPEAWRCYGMQGAELVLEGYNTRGYAPQHPGTEKEQEELAIFHHRLACQAGSYQNACFSINCAKAGYEDGGLLIASSIIVAPSGKIIAESTTSGDELIAAQIDLAECRFNKEGVFNFGKHRAIEHYSRIAERTGVHEVPLLADEAV</sequence>
<dbReference type="InterPro" id="IPR050345">
    <property type="entry name" value="Aliph_Amidase/BUP"/>
</dbReference>
<dbReference type="PANTHER" id="PTHR43674:SF12">
    <property type="entry name" value="NITRILASE C965.09-RELATED"/>
    <property type="match status" value="1"/>
</dbReference>
<dbReference type="Proteomes" id="UP001610335">
    <property type="component" value="Unassembled WGS sequence"/>
</dbReference>
<evidence type="ECO:0000313" key="4">
    <source>
        <dbReference type="Proteomes" id="UP001610335"/>
    </source>
</evidence>
<comment type="caution">
    <text evidence="3">The sequence shown here is derived from an EMBL/GenBank/DDBJ whole genome shotgun (WGS) entry which is preliminary data.</text>
</comment>
<dbReference type="EMBL" id="JBFXLS010000068">
    <property type="protein sequence ID" value="KAL2820852.1"/>
    <property type="molecule type" value="Genomic_DNA"/>
</dbReference>
<dbReference type="PROSITE" id="PS50263">
    <property type="entry name" value="CN_HYDROLASE"/>
    <property type="match status" value="1"/>
</dbReference>
<dbReference type="Pfam" id="PF00795">
    <property type="entry name" value="CN_hydrolase"/>
    <property type="match status" value="1"/>
</dbReference>
<dbReference type="InterPro" id="IPR036526">
    <property type="entry name" value="C-N_Hydrolase_sf"/>
</dbReference>
<reference evidence="3 4" key="1">
    <citation type="submission" date="2024-07" db="EMBL/GenBank/DDBJ databases">
        <title>Section-level genome sequencing and comparative genomics of Aspergillus sections Usti and Cavernicolus.</title>
        <authorList>
            <consortium name="Lawrence Berkeley National Laboratory"/>
            <person name="Nybo J.L."/>
            <person name="Vesth T.C."/>
            <person name="Theobald S."/>
            <person name="Frisvad J.C."/>
            <person name="Larsen T.O."/>
            <person name="Kjaerboelling I."/>
            <person name="Rothschild-Mancinelli K."/>
            <person name="Lyhne E.K."/>
            <person name="Kogle M.E."/>
            <person name="Barry K."/>
            <person name="Clum A."/>
            <person name="Na H."/>
            <person name="Ledsgaard L."/>
            <person name="Lin J."/>
            <person name="Lipzen A."/>
            <person name="Kuo A."/>
            <person name="Riley R."/>
            <person name="Mondo S."/>
            <person name="LaButti K."/>
            <person name="Haridas S."/>
            <person name="Pangalinan J."/>
            <person name="Salamov A.A."/>
            <person name="Simmons B.A."/>
            <person name="Magnuson J.K."/>
            <person name="Chen J."/>
            <person name="Drula E."/>
            <person name="Henrissat B."/>
            <person name="Wiebenga A."/>
            <person name="Lubbers R.J."/>
            <person name="Gomes A.C."/>
            <person name="Makela M.R."/>
            <person name="Stajich J."/>
            <person name="Grigoriev I.V."/>
            <person name="Mortensen U.H."/>
            <person name="De vries R.P."/>
            <person name="Baker S.E."/>
            <person name="Andersen M.R."/>
        </authorList>
    </citation>
    <scope>NUCLEOTIDE SEQUENCE [LARGE SCALE GENOMIC DNA]</scope>
    <source>
        <strain evidence="3 4">CBS 600.67</strain>
    </source>
</reference>
<evidence type="ECO:0000313" key="3">
    <source>
        <dbReference type="EMBL" id="KAL2820852.1"/>
    </source>
</evidence>
<protein>
    <submittedName>
        <fullName evidence="3">N-carbamyl-d-amino acid amidohydrolase</fullName>
    </submittedName>
</protein>
<proteinExistence type="predicted"/>
<dbReference type="SUPFAM" id="SSF56317">
    <property type="entry name" value="Carbon-nitrogen hydrolase"/>
    <property type="match status" value="1"/>
</dbReference>
<accession>A0ABR4HZC2</accession>
<name>A0ABR4HZC2_9EURO</name>
<dbReference type="InterPro" id="IPR003010">
    <property type="entry name" value="C-N_Hydrolase"/>
</dbReference>
<feature type="domain" description="CN hydrolase" evidence="2">
    <location>
        <begin position="12"/>
        <end position="318"/>
    </location>
</feature>
<dbReference type="PANTHER" id="PTHR43674">
    <property type="entry name" value="NITRILASE C965.09-RELATED"/>
    <property type="match status" value="1"/>
</dbReference>
<organism evidence="3 4">
    <name type="scientific">Aspergillus cavernicola</name>
    <dbReference type="NCBI Taxonomy" id="176166"/>
    <lineage>
        <taxon>Eukaryota</taxon>
        <taxon>Fungi</taxon>
        <taxon>Dikarya</taxon>
        <taxon>Ascomycota</taxon>
        <taxon>Pezizomycotina</taxon>
        <taxon>Eurotiomycetes</taxon>
        <taxon>Eurotiomycetidae</taxon>
        <taxon>Eurotiales</taxon>
        <taxon>Aspergillaceae</taxon>
        <taxon>Aspergillus</taxon>
        <taxon>Aspergillus subgen. Nidulantes</taxon>
    </lineage>
</organism>
<keyword evidence="4" id="KW-1185">Reference proteome</keyword>